<proteinExistence type="predicted"/>
<keyword evidence="2" id="KW-1185">Reference proteome</keyword>
<evidence type="ECO:0000313" key="2">
    <source>
        <dbReference type="Proteomes" id="UP000807353"/>
    </source>
</evidence>
<comment type="caution">
    <text evidence="1">The sequence shown here is derived from an EMBL/GenBank/DDBJ whole genome shotgun (WGS) entry which is preliminary data.</text>
</comment>
<evidence type="ECO:0000313" key="1">
    <source>
        <dbReference type="EMBL" id="KAF9456481.1"/>
    </source>
</evidence>
<dbReference type="AlphaFoldDB" id="A0A9P5XVW1"/>
<protein>
    <submittedName>
        <fullName evidence="1">Uncharacterized protein</fullName>
    </submittedName>
</protein>
<organism evidence="1 2">
    <name type="scientific">Collybia nuda</name>
    <dbReference type="NCBI Taxonomy" id="64659"/>
    <lineage>
        <taxon>Eukaryota</taxon>
        <taxon>Fungi</taxon>
        <taxon>Dikarya</taxon>
        <taxon>Basidiomycota</taxon>
        <taxon>Agaricomycotina</taxon>
        <taxon>Agaricomycetes</taxon>
        <taxon>Agaricomycetidae</taxon>
        <taxon>Agaricales</taxon>
        <taxon>Tricholomatineae</taxon>
        <taxon>Clitocybaceae</taxon>
        <taxon>Collybia</taxon>
    </lineage>
</organism>
<dbReference type="Proteomes" id="UP000807353">
    <property type="component" value="Unassembled WGS sequence"/>
</dbReference>
<sequence>MGPCGLYEYSTVMWQSGREGTARGVEIKVEGWRVPWVYDRRGGGSACGAMDVDEQGWVWASEGCVHMEGMCEVGVGMQGWVWAWAQSICVRAGMGMDVWVWAPEGHALRACGGAVLGQKWVVEGGSSQGHLVEHCKGGAWQEDILHKFNPLVLMDSQ</sequence>
<name>A0A9P5XVW1_9AGAR</name>
<reference evidence="1" key="1">
    <citation type="submission" date="2020-11" db="EMBL/GenBank/DDBJ databases">
        <authorList>
            <consortium name="DOE Joint Genome Institute"/>
            <person name="Ahrendt S."/>
            <person name="Riley R."/>
            <person name="Andreopoulos W."/>
            <person name="Labutti K."/>
            <person name="Pangilinan J."/>
            <person name="Ruiz-Duenas F.J."/>
            <person name="Barrasa J.M."/>
            <person name="Sanchez-Garcia M."/>
            <person name="Camarero S."/>
            <person name="Miyauchi S."/>
            <person name="Serrano A."/>
            <person name="Linde D."/>
            <person name="Babiker R."/>
            <person name="Drula E."/>
            <person name="Ayuso-Fernandez I."/>
            <person name="Pacheco R."/>
            <person name="Padilla G."/>
            <person name="Ferreira P."/>
            <person name="Barriuso J."/>
            <person name="Kellner H."/>
            <person name="Castanera R."/>
            <person name="Alfaro M."/>
            <person name="Ramirez L."/>
            <person name="Pisabarro A.G."/>
            <person name="Kuo A."/>
            <person name="Tritt A."/>
            <person name="Lipzen A."/>
            <person name="He G."/>
            <person name="Yan M."/>
            <person name="Ng V."/>
            <person name="Cullen D."/>
            <person name="Martin F."/>
            <person name="Rosso M.-N."/>
            <person name="Henrissat B."/>
            <person name="Hibbett D."/>
            <person name="Martinez A.T."/>
            <person name="Grigoriev I.V."/>
        </authorList>
    </citation>
    <scope>NUCLEOTIDE SEQUENCE</scope>
    <source>
        <strain evidence="1">CBS 247.69</strain>
    </source>
</reference>
<dbReference type="EMBL" id="MU150423">
    <property type="protein sequence ID" value="KAF9456481.1"/>
    <property type="molecule type" value="Genomic_DNA"/>
</dbReference>
<gene>
    <name evidence="1" type="ORF">BDZ94DRAFT_1347640</name>
</gene>
<accession>A0A9P5XVW1</accession>